<evidence type="ECO:0000313" key="3">
    <source>
        <dbReference type="EMBL" id="OPZ92576.1"/>
    </source>
</evidence>
<feature type="region of interest" description="Disordered" evidence="2">
    <location>
        <begin position="54"/>
        <end position="130"/>
    </location>
</feature>
<accession>A0A1V5MHA9</accession>
<gene>
    <name evidence="3" type="ORF">BWY73_00737</name>
</gene>
<evidence type="ECO:0000256" key="1">
    <source>
        <dbReference type="SAM" id="Coils"/>
    </source>
</evidence>
<name>A0A1V5MHA9_UNCT6</name>
<evidence type="ECO:0000313" key="4">
    <source>
        <dbReference type="Proteomes" id="UP000485484"/>
    </source>
</evidence>
<keyword evidence="1" id="KW-0175">Coiled coil</keyword>
<evidence type="ECO:0000256" key="2">
    <source>
        <dbReference type="SAM" id="MobiDB-lite"/>
    </source>
</evidence>
<organism evidence="3 4">
    <name type="scientific">candidate division TA06 bacterium ADurb.Bin417</name>
    <dbReference type="NCBI Taxonomy" id="1852828"/>
    <lineage>
        <taxon>Bacteria</taxon>
        <taxon>Bacteria division TA06</taxon>
    </lineage>
</organism>
<proteinExistence type="predicted"/>
<dbReference type="Proteomes" id="UP000485484">
    <property type="component" value="Unassembled WGS sequence"/>
</dbReference>
<feature type="coiled-coil region" evidence="1">
    <location>
        <begin position="140"/>
        <end position="174"/>
    </location>
</feature>
<sequence length="258" mass="28438">MDIVGDLLEQEEDMKEEIEDITSSWMDSMDKGAGWTAMDGPISNMSAKGITGNLMPNQHEVGGRAGEGRTGRSYGEMVEETAVGKGGRRTPARLTPDNREPGSIKDSSGENPLGPTGGGKSSGWGAEGLQGPVQDLNFRYDQLAGRQARLVEEAEKLERKLQVLNVSNPQLEQALSSMRNFQVQLSSGRYEDLLTTKQLIISNLQQVQQSIVGQTVVRLEGSERSVRRNRELRSAWEDRVPAGYEGLVQRYYRDISGH</sequence>
<protein>
    <submittedName>
        <fullName evidence="3">Uncharacterized protein</fullName>
    </submittedName>
</protein>
<reference evidence="3 4" key="1">
    <citation type="submission" date="2017-02" db="EMBL/GenBank/DDBJ databases">
        <title>Delving into the versatile metabolic prowess of the omnipresent phylum Bacteroidetes.</title>
        <authorList>
            <person name="Nobu M.K."/>
            <person name="Mei R."/>
            <person name="Narihiro T."/>
            <person name="Kuroda K."/>
            <person name="Liu W.-T."/>
        </authorList>
    </citation>
    <scope>NUCLEOTIDE SEQUENCE [LARGE SCALE GENOMIC DNA]</scope>
    <source>
        <strain evidence="3">ADurb.Bin417</strain>
    </source>
</reference>
<comment type="caution">
    <text evidence="3">The sequence shown here is derived from an EMBL/GenBank/DDBJ whole genome shotgun (WGS) entry which is preliminary data.</text>
</comment>
<dbReference type="EMBL" id="MWAK01000085">
    <property type="protein sequence ID" value="OPZ92576.1"/>
    <property type="molecule type" value="Genomic_DNA"/>
</dbReference>
<feature type="compositionally biased region" description="Gly residues" evidence="2">
    <location>
        <begin position="115"/>
        <end position="128"/>
    </location>
</feature>
<dbReference type="AlphaFoldDB" id="A0A1V5MHA9"/>